<dbReference type="Pfam" id="PF00685">
    <property type="entry name" value="Sulfotransfer_1"/>
    <property type="match status" value="1"/>
</dbReference>
<proteinExistence type="predicted"/>
<organism evidence="2 3">
    <name type="scientific">Jannaschia rubra</name>
    <dbReference type="NCBI Taxonomy" id="282197"/>
    <lineage>
        <taxon>Bacteria</taxon>
        <taxon>Pseudomonadati</taxon>
        <taxon>Pseudomonadota</taxon>
        <taxon>Alphaproteobacteria</taxon>
        <taxon>Rhodobacterales</taxon>
        <taxon>Roseobacteraceae</taxon>
        <taxon>Jannaschia</taxon>
    </lineage>
</organism>
<reference evidence="2 3" key="1">
    <citation type="submission" date="2015-07" db="EMBL/GenBank/DDBJ databases">
        <authorList>
            <person name="Noorani M."/>
        </authorList>
    </citation>
    <scope>NUCLEOTIDE SEQUENCE [LARGE SCALE GENOMIC DNA]</scope>
    <source>
        <strain evidence="2 3">CECT 5088</strain>
    </source>
</reference>
<sequence>MVSEAPLVAPRVMGVGTHHKTGTLWMRAVFRRLAESAGIEAHTVYPASGERLIPDDRRVFLFQWSSQFPEAILDRPDARILHVIRDPRDVLLSGMHYHRRAPEGGEEVLHEARDDLDGRSYQQHLNTLPDDTARLMFEMGERHARTLAEMTAWDYARRTTVEARYGDLIRDRDGRLFREYLRNLGLTEPEVAVGLRAFWDTALFGGLARDDDRSPRVRAHVTHGGAAQWRADLPLSVARAYAERHGEALVTLGYEDHPTAWLEELRHAAA</sequence>
<dbReference type="AlphaFoldDB" id="A0A0M6XJV6"/>
<dbReference type="STRING" id="282197.SAMN04488517_101272"/>
<gene>
    <name evidence="2" type="ORF">JAN5088_00145</name>
</gene>
<dbReference type="OrthoDB" id="4964299at2"/>
<dbReference type="InterPro" id="IPR027417">
    <property type="entry name" value="P-loop_NTPase"/>
</dbReference>
<dbReference type="InterPro" id="IPR000863">
    <property type="entry name" value="Sulfotransferase_dom"/>
</dbReference>
<dbReference type="Gene3D" id="3.40.50.300">
    <property type="entry name" value="P-loop containing nucleotide triphosphate hydrolases"/>
    <property type="match status" value="1"/>
</dbReference>
<dbReference type="EMBL" id="CXPG01000009">
    <property type="protein sequence ID" value="CTQ31389.1"/>
    <property type="molecule type" value="Genomic_DNA"/>
</dbReference>
<dbReference type="RefSeq" id="WP_055680881.1">
    <property type="nucleotide sequence ID" value="NZ_CXPG01000009.1"/>
</dbReference>
<dbReference type="SUPFAM" id="SSF52540">
    <property type="entry name" value="P-loop containing nucleoside triphosphate hydrolases"/>
    <property type="match status" value="1"/>
</dbReference>
<protein>
    <recommendedName>
        <fullName evidence="1">Sulfotransferase domain-containing protein</fullName>
    </recommendedName>
</protein>
<name>A0A0M6XJV6_9RHOB</name>
<accession>A0A0M6XJV6</accession>
<evidence type="ECO:0000313" key="3">
    <source>
        <dbReference type="Proteomes" id="UP000048908"/>
    </source>
</evidence>
<keyword evidence="3" id="KW-1185">Reference proteome</keyword>
<evidence type="ECO:0000313" key="2">
    <source>
        <dbReference type="EMBL" id="CTQ31389.1"/>
    </source>
</evidence>
<dbReference type="Proteomes" id="UP000048908">
    <property type="component" value="Unassembled WGS sequence"/>
</dbReference>
<feature type="domain" description="Sulfotransferase" evidence="1">
    <location>
        <begin position="68"/>
        <end position="102"/>
    </location>
</feature>
<evidence type="ECO:0000259" key="1">
    <source>
        <dbReference type="Pfam" id="PF00685"/>
    </source>
</evidence>